<gene>
    <name evidence="1" type="ORF">ACFLIM_32915</name>
</gene>
<comment type="caution">
    <text evidence="1">The sequence shown here is derived from an EMBL/GenBank/DDBJ whole genome shotgun (WGS) entry which is preliminary data.</text>
</comment>
<dbReference type="RefSeq" id="WP_393172170.1">
    <property type="nucleotide sequence ID" value="NZ_JBICRM010000025.1"/>
</dbReference>
<accession>A0ABW7AKW7</accession>
<reference evidence="1 2" key="1">
    <citation type="submission" date="2024-10" db="EMBL/GenBank/DDBJ databases">
        <authorList>
            <person name="Topkara A.R."/>
            <person name="Saygin H."/>
        </authorList>
    </citation>
    <scope>NUCLEOTIDE SEQUENCE [LARGE SCALE GENOMIC DNA]</scope>
    <source>
        <strain evidence="1 2">M3C6</strain>
    </source>
</reference>
<proteinExistence type="predicted"/>
<organism evidence="1 2">
    <name type="scientific">Nonomuraea marmarensis</name>
    <dbReference type="NCBI Taxonomy" id="3351344"/>
    <lineage>
        <taxon>Bacteria</taxon>
        <taxon>Bacillati</taxon>
        <taxon>Actinomycetota</taxon>
        <taxon>Actinomycetes</taxon>
        <taxon>Streptosporangiales</taxon>
        <taxon>Streptosporangiaceae</taxon>
        <taxon>Nonomuraea</taxon>
    </lineage>
</organism>
<name>A0ABW7AKW7_9ACTN</name>
<dbReference type="Proteomes" id="UP001603978">
    <property type="component" value="Unassembled WGS sequence"/>
</dbReference>
<sequence length="53" mass="5320">MDDVAHGGGAGLEEDRGGVDPGVVQHLAAQPAQLGCCRVGMAEWGVICRCVAG</sequence>
<evidence type="ECO:0000313" key="1">
    <source>
        <dbReference type="EMBL" id="MFG1708021.1"/>
    </source>
</evidence>
<evidence type="ECO:0000313" key="2">
    <source>
        <dbReference type="Proteomes" id="UP001603978"/>
    </source>
</evidence>
<protein>
    <submittedName>
        <fullName evidence="1">Uncharacterized protein</fullName>
    </submittedName>
</protein>
<dbReference type="EMBL" id="JBICRM010000025">
    <property type="protein sequence ID" value="MFG1708021.1"/>
    <property type="molecule type" value="Genomic_DNA"/>
</dbReference>
<keyword evidence="2" id="KW-1185">Reference proteome</keyword>